<organism evidence="1 2">
    <name type="scientific">Eubacterium ramulus</name>
    <dbReference type="NCBI Taxonomy" id="39490"/>
    <lineage>
        <taxon>Bacteria</taxon>
        <taxon>Bacillati</taxon>
        <taxon>Bacillota</taxon>
        <taxon>Clostridia</taxon>
        <taxon>Eubacteriales</taxon>
        <taxon>Eubacteriaceae</taxon>
        <taxon>Eubacterium</taxon>
    </lineage>
</organism>
<proteinExistence type="predicted"/>
<keyword evidence="2" id="KW-1185">Reference proteome</keyword>
<reference evidence="1 2" key="1">
    <citation type="submission" date="2014-09" db="EMBL/GenBank/DDBJ databases">
        <title>Butyrate-producing bacteria isolated from human gut.</title>
        <authorList>
            <person name="Zhang Q."/>
            <person name="Zhao L."/>
        </authorList>
    </citation>
    <scope>NUCLEOTIDE SEQUENCE [LARGE SCALE GENOMIC DNA]</scope>
    <source>
        <strain evidence="1 2">21</strain>
    </source>
</reference>
<protein>
    <submittedName>
        <fullName evidence="1">Uncharacterized protein</fullName>
    </submittedName>
</protein>
<comment type="caution">
    <text evidence="1">The sequence shown here is derived from an EMBL/GenBank/DDBJ whole genome shotgun (WGS) entry which is preliminary data.</text>
</comment>
<dbReference type="AlphaFoldDB" id="A0A2V1JUL3"/>
<sequence length="63" mass="7257">MIFLVRPNCTLLYEDLVNLHDRLETELNSNVGNRVVVIPDYCEYSIVADVGEHPINVREVLDE</sequence>
<gene>
    <name evidence="1" type="ORF">LG34_06100</name>
</gene>
<accession>A0A2V1JUL3</accession>
<dbReference type="EMBL" id="JRFU01000061">
    <property type="protein sequence ID" value="PWE87103.1"/>
    <property type="molecule type" value="Genomic_DNA"/>
</dbReference>
<evidence type="ECO:0000313" key="1">
    <source>
        <dbReference type="EMBL" id="PWE87103.1"/>
    </source>
</evidence>
<evidence type="ECO:0000313" key="2">
    <source>
        <dbReference type="Proteomes" id="UP000245288"/>
    </source>
</evidence>
<name>A0A2V1JUL3_EUBRA</name>
<dbReference type="Proteomes" id="UP000245288">
    <property type="component" value="Unassembled WGS sequence"/>
</dbReference>